<sequence>MKTILIKSIFLSLCMIWFTGCNQDDAVETIGDSSSQLVIKTGLSQMASLLKSGPVSDFPEDSKLGLFITNGNLGDDYSSSASRNILSTLTGDIWKQNPAVNLYEHNATIFAYYPYNSSNINGVEIPVQSGQTDYMYGTHTPGQAAINKDNRTVNLTMNHALTLVQFNIYKANYPWQGKLVAIRIYNAPDKTVVHYSGKLNIQTGEISDLAGTDRTVQINSTSLLMIPDDKSTDEKDYMKLLLIPTLPTSLRGEVIITFDIDGKEFSWEVPAGTQWKQGTKYTYDVLLNGNELRIGEVKIADWINGTGGNAFLE</sequence>
<dbReference type="RefSeq" id="WP_379998309.1">
    <property type="nucleotide sequence ID" value="NZ_JBHSGN010000094.1"/>
</dbReference>
<keyword evidence="1" id="KW-0732">Signal</keyword>
<evidence type="ECO:0000313" key="3">
    <source>
        <dbReference type="Proteomes" id="UP001596023"/>
    </source>
</evidence>
<dbReference type="Gene3D" id="2.60.40.2620">
    <property type="entry name" value="Fimbrillin-like"/>
    <property type="match status" value="1"/>
</dbReference>
<dbReference type="Gene3D" id="2.60.40.2630">
    <property type="match status" value="1"/>
</dbReference>
<dbReference type="Proteomes" id="UP001596023">
    <property type="component" value="Unassembled WGS sequence"/>
</dbReference>
<dbReference type="EMBL" id="JBHSGN010000094">
    <property type="protein sequence ID" value="MFC4675245.1"/>
    <property type="molecule type" value="Genomic_DNA"/>
</dbReference>
<evidence type="ECO:0000313" key="2">
    <source>
        <dbReference type="EMBL" id="MFC4675245.1"/>
    </source>
</evidence>
<gene>
    <name evidence="2" type="ORF">ACFO6W_16210</name>
</gene>
<dbReference type="Pfam" id="PF13149">
    <property type="entry name" value="Mfa_like_1"/>
    <property type="match status" value="1"/>
</dbReference>
<dbReference type="InterPro" id="IPR025049">
    <property type="entry name" value="Mfa-like_1"/>
</dbReference>
<evidence type="ECO:0000256" key="1">
    <source>
        <dbReference type="SAM" id="SignalP"/>
    </source>
</evidence>
<dbReference type="CDD" id="cd13121">
    <property type="entry name" value="BF2867_like_C"/>
    <property type="match status" value="1"/>
</dbReference>
<organism evidence="2 3">
    <name type="scientific">Dysgonomonas termitidis</name>
    <dbReference type="NCBI Taxonomy" id="1516126"/>
    <lineage>
        <taxon>Bacteria</taxon>
        <taxon>Pseudomonadati</taxon>
        <taxon>Bacteroidota</taxon>
        <taxon>Bacteroidia</taxon>
        <taxon>Bacteroidales</taxon>
        <taxon>Dysgonomonadaceae</taxon>
        <taxon>Dysgonomonas</taxon>
    </lineage>
</organism>
<dbReference type="CDD" id="cd13120">
    <property type="entry name" value="BF2867_like_N"/>
    <property type="match status" value="1"/>
</dbReference>
<dbReference type="PROSITE" id="PS51257">
    <property type="entry name" value="PROKAR_LIPOPROTEIN"/>
    <property type="match status" value="1"/>
</dbReference>
<protein>
    <submittedName>
        <fullName evidence="2">Fimbrillin family protein</fullName>
    </submittedName>
</protein>
<reference evidence="3" key="1">
    <citation type="journal article" date="2019" name="Int. J. Syst. Evol. Microbiol.">
        <title>The Global Catalogue of Microorganisms (GCM) 10K type strain sequencing project: providing services to taxonomists for standard genome sequencing and annotation.</title>
        <authorList>
            <consortium name="The Broad Institute Genomics Platform"/>
            <consortium name="The Broad Institute Genome Sequencing Center for Infectious Disease"/>
            <person name="Wu L."/>
            <person name="Ma J."/>
        </authorList>
    </citation>
    <scope>NUCLEOTIDE SEQUENCE [LARGE SCALE GENOMIC DNA]</scope>
    <source>
        <strain evidence="3">CCUG 66188</strain>
    </source>
</reference>
<feature type="chain" id="PRO_5047303709" evidence="1">
    <location>
        <begin position="27"/>
        <end position="313"/>
    </location>
</feature>
<accession>A0ABV9KYZ3</accession>
<comment type="caution">
    <text evidence="2">The sequence shown here is derived from an EMBL/GenBank/DDBJ whole genome shotgun (WGS) entry which is preliminary data.</text>
</comment>
<name>A0ABV9KYZ3_9BACT</name>
<feature type="signal peptide" evidence="1">
    <location>
        <begin position="1"/>
        <end position="26"/>
    </location>
</feature>
<keyword evidence="3" id="KW-1185">Reference proteome</keyword>
<dbReference type="InterPro" id="IPR042278">
    <property type="entry name" value="Mfa-like_1_N"/>
</dbReference>
<proteinExistence type="predicted"/>